<dbReference type="Pfam" id="PF00583">
    <property type="entry name" value="Acetyltransf_1"/>
    <property type="match status" value="1"/>
</dbReference>
<dbReference type="EMBL" id="CP108195">
    <property type="protein sequence ID" value="WTS12144.1"/>
    <property type="molecule type" value="Genomic_DNA"/>
</dbReference>
<evidence type="ECO:0000259" key="2">
    <source>
        <dbReference type="PROSITE" id="PS51186"/>
    </source>
</evidence>
<protein>
    <submittedName>
        <fullName evidence="3">GNAT family N-acetyltransferase</fullName>
    </submittedName>
</protein>
<reference evidence="3" key="1">
    <citation type="submission" date="2022-10" db="EMBL/GenBank/DDBJ databases">
        <title>The complete genomes of actinobacterial strains from the NBC collection.</title>
        <authorList>
            <person name="Joergensen T.S."/>
            <person name="Alvarez Arevalo M."/>
            <person name="Sterndorff E.B."/>
            <person name="Faurdal D."/>
            <person name="Vuksanovic O."/>
            <person name="Mourched A.-S."/>
            <person name="Charusanti P."/>
            <person name="Shaw S."/>
            <person name="Blin K."/>
            <person name="Weber T."/>
        </authorList>
    </citation>
    <scope>NUCLEOTIDE SEQUENCE</scope>
    <source>
        <strain evidence="3">NBC_00119</strain>
    </source>
</reference>
<keyword evidence="1" id="KW-0808">Transferase</keyword>
<sequence length="189" mass="20525">MSTPRTHDTAPASVPAAEIRVRDMADADCEAVAGIRIRGWRTAYAGLMPASFLAALSIEEDAARRRERLARAGSPVVNVVAERAGDIVGWACHGPSRDDDLPPGEAELYAIYVHDGQLSTGVGRTLLHSCLDRCADAGYERIRLWVVKGNTRARGFYERAGFTPDGAEEPYEADGELVPEVRYVRAVSL</sequence>
<evidence type="ECO:0000256" key="1">
    <source>
        <dbReference type="ARBA" id="ARBA00022679"/>
    </source>
</evidence>
<dbReference type="CDD" id="cd04301">
    <property type="entry name" value="NAT_SF"/>
    <property type="match status" value="1"/>
</dbReference>
<dbReference type="GO" id="GO:0008080">
    <property type="term" value="F:N-acetyltransferase activity"/>
    <property type="evidence" value="ECO:0007669"/>
    <property type="project" value="InterPro"/>
</dbReference>
<dbReference type="PROSITE" id="PS51186">
    <property type="entry name" value="GNAT"/>
    <property type="match status" value="1"/>
</dbReference>
<name>A0AAU1U437_9ACTN</name>
<dbReference type="InterPro" id="IPR016181">
    <property type="entry name" value="Acyl_CoA_acyltransferase"/>
</dbReference>
<accession>A0AAU1U437</accession>
<gene>
    <name evidence="3" type="ORF">OHU69_14535</name>
</gene>
<dbReference type="InterPro" id="IPR050769">
    <property type="entry name" value="NAT_camello-type"/>
</dbReference>
<dbReference type="AlphaFoldDB" id="A0AAU1U437"/>
<proteinExistence type="predicted"/>
<dbReference type="Gene3D" id="3.40.630.30">
    <property type="match status" value="1"/>
</dbReference>
<dbReference type="PANTHER" id="PTHR13947">
    <property type="entry name" value="GNAT FAMILY N-ACETYLTRANSFERASE"/>
    <property type="match status" value="1"/>
</dbReference>
<dbReference type="InterPro" id="IPR000182">
    <property type="entry name" value="GNAT_dom"/>
</dbReference>
<feature type="domain" description="N-acetyltransferase" evidence="2">
    <location>
        <begin position="19"/>
        <end position="185"/>
    </location>
</feature>
<dbReference type="SUPFAM" id="SSF55729">
    <property type="entry name" value="Acyl-CoA N-acyltransferases (Nat)"/>
    <property type="match status" value="1"/>
</dbReference>
<dbReference type="PANTHER" id="PTHR13947:SF37">
    <property type="entry name" value="LD18367P"/>
    <property type="match status" value="1"/>
</dbReference>
<organism evidence="3">
    <name type="scientific">Streptomyces sp. NBC_00119</name>
    <dbReference type="NCBI Taxonomy" id="2975659"/>
    <lineage>
        <taxon>Bacteria</taxon>
        <taxon>Bacillati</taxon>
        <taxon>Actinomycetota</taxon>
        <taxon>Actinomycetes</taxon>
        <taxon>Kitasatosporales</taxon>
        <taxon>Streptomycetaceae</taxon>
        <taxon>Streptomyces</taxon>
    </lineage>
</organism>
<evidence type="ECO:0000313" key="3">
    <source>
        <dbReference type="EMBL" id="WTS12144.1"/>
    </source>
</evidence>